<proteinExistence type="inferred from homology"/>
<feature type="transmembrane region" description="Helical" evidence="7">
    <location>
        <begin position="244"/>
        <end position="267"/>
    </location>
</feature>
<dbReference type="Pfam" id="PF02397">
    <property type="entry name" value="Bac_transf"/>
    <property type="match status" value="1"/>
</dbReference>
<keyword evidence="3 9" id="KW-0808">Transferase</keyword>
<dbReference type="PANTHER" id="PTHR30576:SF0">
    <property type="entry name" value="UNDECAPRENYL-PHOSPHATE N-ACETYLGALACTOSAMINYL 1-PHOSPHATE TRANSFERASE-RELATED"/>
    <property type="match status" value="1"/>
</dbReference>
<feature type="transmembrane region" description="Helical" evidence="7">
    <location>
        <begin position="88"/>
        <end position="109"/>
    </location>
</feature>
<evidence type="ECO:0000256" key="2">
    <source>
        <dbReference type="ARBA" id="ARBA00006464"/>
    </source>
</evidence>
<gene>
    <name evidence="9" type="ORF">FHR94_000640</name>
</gene>
<dbReference type="GO" id="GO:0016780">
    <property type="term" value="F:phosphotransferase activity, for other substituted phosphate groups"/>
    <property type="evidence" value="ECO:0007669"/>
    <property type="project" value="TreeGrafter"/>
</dbReference>
<evidence type="ECO:0000256" key="7">
    <source>
        <dbReference type="SAM" id="Phobius"/>
    </source>
</evidence>
<dbReference type="InterPro" id="IPR003362">
    <property type="entry name" value="Bact_transf"/>
</dbReference>
<feature type="transmembrane region" description="Helical" evidence="7">
    <location>
        <begin position="55"/>
        <end position="76"/>
    </location>
</feature>
<comment type="subcellular location">
    <subcellularLocation>
        <location evidence="1">Membrane</location>
        <topology evidence="1">Multi-pass membrane protein</topology>
    </subcellularLocation>
</comment>
<name>A0A839V5Z2_9GAMM</name>
<dbReference type="AlphaFoldDB" id="A0A839V5Z2"/>
<evidence type="ECO:0000313" key="9">
    <source>
        <dbReference type="EMBL" id="MBB3189418.1"/>
    </source>
</evidence>
<evidence type="ECO:0000256" key="3">
    <source>
        <dbReference type="ARBA" id="ARBA00022679"/>
    </source>
</evidence>
<dbReference type="RefSeq" id="WP_246389799.1">
    <property type="nucleotide sequence ID" value="NZ_JACHXP010000002.1"/>
</dbReference>
<evidence type="ECO:0000313" key="10">
    <source>
        <dbReference type="Proteomes" id="UP000547614"/>
    </source>
</evidence>
<feature type="domain" description="Bacterial sugar transferase" evidence="8">
    <location>
        <begin position="241"/>
        <end position="422"/>
    </location>
</feature>
<sequence length="428" mass="48857">MDTVSIRMEQQRRHSRLYERVMFSRRVQLLLGLMVVVGLPAMLRWGWGFWSVSSASQWAAIVATIAAFWLSITAVYRLSELPGTKAYVYILPTITLCYLVAYGGLKALGLEQTTLYMLLSYLFAVGYCSTGYFIGSRVRRLKLAVVPYGKAPSLCQNHSVDWRMLETPSLEGSRVDGVVADLRAELPDDWAQFLADCTIHRIPVYHATKAHEMITGRVLLDHLYENQYGSLSPREDYEIIKRGLDALAVLLVMPLALPIMAATAIAIRLDSPGPAIFRQPRMGFHCRPFVVYKFRSMVIDHDGTGFTQDGHDPRITRVGHVIRKYRLDELPQLFNVLKGDMSLIGPRPESMNLADWYERDVPFFHYRHVVRPGISGWAQVEQGYAAEVDGMIRKLEYDFYYIKHFSFWLDVLIVIRTVKTMLTGFGSR</sequence>
<comment type="caution">
    <text evidence="9">The sequence shown here is derived from an EMBL/GenBank/DDBJ whole genome shotgun (WGS) entry which is preliminary data.</text>
</comment>
<dbReference type="Proteomes" id="UP000547614">
    <property type="component" value="Unassembled WGS sequence"/>
</dbReference>
<dbReference type="EMBL" id="JACHXP010000002">
    <property type="protein sequence ID" value="MBB3189418.1"/>
    <property type="molecule type" value="Genomic_DNA"/>
</dbReference>
<dbReference type="PANTHER" id="PTHR30576">
    <property type="entry name" value="COLANIC BIOSYNTHESIS UDP-GLUCOSE LIPID CARRIER TRANSFERASE"/>
    <property type="match status" value="1"/>
</dbReference>
<reference evidence="9 10" key="1">
    <citation type="submission" date="2020-08" db="EMBL/GenBank/DDBJ databases">
        <title>Genomic Encyclopedia of Type Strains, Phase III (KMG-III): the genomes of soil and plant-associated and newly described type strains.</title>
        <authorList>
            <person name="Whitman W."/>
        </authorList>
    </citation>
    <scope>NUCLEOTIDE SEQUENCE [LARGE SCALE GENOMIC DNA]</scope>
    <source>
        <strain evidence="9 10">CECT 7282</strain>
    </source>
</reference>
<dbReference type="InterPro" id="IPR017475">
    <property type="entry name" value="EPS_sugar_tfrase"/>
</dbReference>
<comment type="similarity">
    <text evidence="2">Belongs to the bacterial sugar transferase family.</text>
</comment>
<evidence type="ECO:0000256" key="1">
    <source>
        <dbReference type="ARBA" id="ARBA00004141"/>
    </source>
</evidence>
<evidence type="ECO:0000256" key="4">
    <source>
        <dbReference type="ARBA" id="ARBA00022692"/>
    </source>
</evidence>
<dbReference type="GO" id="GO:0016020">
    <property type="term" value="C:membrane"/>
    <property type="evidence" value="ECO:0007669"/>
    <property type="project" value="UniProtKB-SubCell"/>
</dbReference>
<protein>
    <submittedName>
        <fullName evidence="9">Exopolysaccharide biosynthesis polyprenyl glycosylphosphotransferase</fullName>
    </submittedName>
</protein>
<organism evidence="9 10">
    <name type="scientific">Halomonas cerina</name>
    <dbReference type="NCBI Taxonomy" id="447424"/>
    <lineage>
        <taxon>Bacteria</taxon>
        <taxon>Pseudomonadati</taxon>
        <taxon>Pseudomonadota</taxon>
        <taxon>Gammaproteobacteria</taxon>
        <taxon>Oceanospirillales</taxon>
        <taxon>Halomonadaceae</taxon>
        <taxon>Halomonas</taxon>
    </lineage>
</organism>
<keyword evidence="5 7" id="KW-1133">Transmembrane helix</keyword>
<accession>A0A839V5Z2</accession>
<feature type="transmembrane region" description="Helical" evidence="7">
    <location>
        <begin position="21"/>
        <end position="43"/>
    </location>
</feature>
<evidence type="ECO:0000256" key="6">
    <source>
        <dbReference type="ARBA" id="ARBA00023136"/>
    </source>
</evidence>
<keyword evidence="6 7" id="KW-0472">Membrane</keyword>
<evidence type="ECO:0000259" key="8">
    <source>
        <dbReference type="Pfam" id="PF02397"/>
    </source>
</evidence>
<keyword evidence="10" id="KW-1185">Reference proteome</keyword>
<feature type="transmembrane region" description="Helical" evidence="7">
    <location>
        <begin position="115"/>
        <end position="134"/>
    </location>
</feature>
<keyword evidence="4 7" id="KW-0812">Transmembrane</keyword>
<evidence type="ECO:0000256" key="5">
    <source>
        <dbReference type="ARBA" id="ARBA00022989"/>
    </source>
</evidence>
<dbReference type="NCBIfam" id="TIGR03025">
    <property type="entry name" value="EPS_sugtrans"/>
    <property type="match status" value="1"/>
</dbReference>